<evidence type="ECO:0000313" key="2">
    <source>
        <dbReference type="EMBL" id="ELR67900.1"/>
    </source>
</evidence>
<dbReference type="OrthoDB" id="9801056at2"/>
<name>L8JGF5_9GAMM</name>
<dbReference type="SUPFAM" id="SSF51735">
    <property type="entry name" value="NAD(P)-binding Rossmann-fold domains"/>
    <property type="match status" value="1"/>
</dbReference>
<evidence type="ECO:0000313" key="3">
    <source>
        <dbReference type="Proteomes" id="UP000011134"/>
    </source>
</evidence>
<dbReference type="AlphaFoldDB" id="L8JGF5"/>
<feature type="domain" description="NAD-dependent epimerase/dehydratase" evidence="1">
    <location>
        <begin position="3"/>
        <end position="164"/>
    </location>
</feature>
<dbReference type="Proteomes" id="UP000011134">
    <property type="component" value="Unassembled WGS sequence"/>
</dbReference>
<dbReference type="InterPro" id="IPR036291">
    <property type="entry name" value="NAD(P)-bd_dom_sf"/>
</dbReference>
<gene>
    <name evidence="2" type="ORF">C942_00208</name>
</gene>
<proteinExistence type="predicted"/>
<organism evidence="2 3">
    <name type="scientific">Photobacterium marinum</name>
    <dbReference type="NCBI Taxonomy" id="1056511"/>
    <lineage>
        <taxon>Bacteria</taxon>
        <taxon>Pseudomonadati</taxon>
        <taxon>Pseudomonadota</taxon>
        <taxon>Gammaproteobacteria</taxon>
        <taxon>Vibrionales</taxon>
        <taxon>Vibrionaceae</taxon>
        <taxon>Photobacterium</taxon>
    </lineage>
</organism>
<comment type="caution">
    <text evidence="2">The sequence shown here is derived from an EMBL/GenBank/DDBJ whole genome shotgun (WGS) entry which is preliminary data.</text>
</comment>
<dbReference type="Pfam" id="PF01370">
    <property type="entry name" value="Epimerase"/>
    <property type="match status" value="1"/>
</dbReference>
<dbReference type="PANTHER" id="PTHR43245:SF54">
    <property type="entry name" value="BLL0593 PROTEIN"/>
    <property type="match status" value="1"/>
</dbReference>
<dbReference type="InterPro" id="IPR001509">
    <property type="entry name" value="Epimerase_deHydtase"/>
</dbReference>
<sequence length="294" mass="32861">MKILVTGTAGRVGRAIYINLMKKYQVVGIDKTPCSTADYVGDIRDTELLDKALEDVEVVVHTAALHAPHVGLFSDDEFEQINVTATEHLALQGLKKGVKHFVLTSTTALYGYASTPEGVAGWVNETVTPQPKTIYHRSKIQAEKTLERISHLFNLPVTVLQMSRCFPEPADMMAVYRLTRGVDARDVASAHACAIEKRPSGFKRYIISGRTPFNKSCCEQLYQNAEEAIQQFAPELAEEFANRGWRLPRSLDRVYDSALAQNELGWQPKYGYEGVLNYLDNDIAEVLPVMSHNK</sequence>
<keyword evidence="3" id="KW-1185">Reference proteome</keyword>
<dbReference type="InterPro" id="IPR050177">
    <property type="entry name" value="Lipid_A_modif_metabolic_enz"/>
</dbReference>
<evidence type="ECO:0000259" key="1">
    <source>
        <dbReference type="Pfam" id="PF01370"/>
    </source>
</evidence>
<protein>
    <submittedName>
        <fullName evidence="2">UDP-glucose 4-epimerase</fullName>
    </submittedName>
</protein>
<dbReference type="PATRIC" id="fig|1056511.3.peg.212"/>
<reference evidence="2 3" key="1">
    <citation type="submission" date="2012-12" db="EMBL/GenBank/DDBJ databases">
        <title>Genome Assembly of Photobacterium sp. AK15.</title>
        <authorList>
            <person name="Khatri I."/>
            <person name="Vaidya B."/>
            <person name="Srinivas T.N.R."/>
            <person name="Subramanian S."/>
            <person name="Pinnaka A."/>
        </authorList>
    </citation>
    <scope>NUCLEOTIDE SEQUENCE [LARGE SCALE GENOMIC DNA]</scope>
    <source>
        <strain evidence="2 3">AK15</strain>
    </source>
</reference>
<dbReference type="PANTHER" id="PTHR43245">
    <property type="entry name" value="BIFUNCTIONAL POLYMYXIN RESISTANCE PROTEIN ARNA"/>
    <property type="match status" value="1"/>
</dbReference>
<dbReference type="EMBL" id="AMZO01000001">
    <property type="protein sequence ID" value="ELR67900.1"/>
    <property type="molecule type" value="Genomic_DNA"/>
</dbReference>
<dbReference type="RefSeq" id="WP_007461453.1">
    <property type="nucleotide sequence ID" value="NZ_AMZO01000001.1"/>
</dbReference>
<accession>L8JGF5</accession>
<dbReference type="Gene3D" id="3.40.50.720">
    <property type="entry name" value="NAD(P)-binding Rossmann-like Domain"/>
    <property type="match status" value="1"/>
</dbReference>